<protein>
    <recommendedName>
        <fullName evidence="10">Fluoride-specific ion channel FluC</fullName>
    </recommendedName>
</protein>
<feature type="binding site" evidence="10">
    <location>
        <position position="75"/>
    </location>
    <ligand>
        <name>Na(+)</name>
        <dbReference type="ChEBI" id="CHEBI:29101"/>
        <note>structural</note>
    </ligand>
</feature>
<proteinExistence type="inferred from homology"/>
<comment type="activity regulation">
    <text evidence="10">Na(+) is not transported, but it plays an essential structural role and its presence is essential for fluoride channel function.</text>
</comment>
<evidence type="ECO:0000256" key="3">
    <source>
        <dbReference type="ARBA" id="ARBA00022692"/>
    </source>
</evidence>
<evidence type="ECO:0000256" key="6">
    <source>
        <dbReference type="ARBA" id="ARBA00023303"/>
    </source>
</evidence>
<evidence type="ECO:0000256" key="7">
    <source>
        <dbReference type="ARBA" id="ARBA00035120"/>
    </source>
</evidence>
<gene>
    <name evidence="11" type="primary">crcB1</name>
    <name evidence="10" type="synonym">crcB</name>
    <name evidence="10" type="synonym">fluC</name>
    <name evidence="11" type="ORF">KCTCHS21_39760</name>
</gene>
<reference evidence="11 12" key="1">
    <citation type="submission" date="2019-01" db="EMBL/GenBank/DDBJ databases">
        <title>Complete genome sequence of Cohnella hallensis HS21 isolated from Korean fir (Abies koreana) rhizospheric soil.</title>
        <authorList>
            <person name="Jiang L."/>
            <person name="Kang S.W."/>
            <person name="Kim S."/>
            <person name="Jung J."/>
            <person name="Kim C.Y."/>
            <person name="Kim D.H."/>
            <person name="Kim S.W."/>
            <person name="Lee J."/>
        </authorList>
    </citation>
    <scope>NUCLEOTIDE SEQUENCE [LARGE SCALE GENOMIC DNA]</scope>
    <source>
        <strain evidence="11 12">HS21</strain>
    </source>
</reference>
<dbReference type="RefSeq" id="WP_130612130.1">
    <property type="nucleotide sequence ID" value="NZ_AP019400.1"/>
</dbReference>
<evidence type="ECO:0000256" key="4">
    <source>
        <dbReference type="ARBA" id="ARBA00022989"/>
    </source>
</evidence>
<dbReference type="GO" id="GO:0062054">
    <property type="term" value="F:fluoride channel activity"/>
    <property type="evidence" value="ECO:0007669"/>
    <property type="project" value="UniProtKB-UniRule"/>
</dbReference>
<dbReference type="AlphaFoldDB" id="A0A3T1D903"/>
<keyword evidence="12" id="KW-1185">Reference proteome</keyword>
<dbReference type="PANTHER" id="PTHR28259:SF1">
    <property type="entry name" value="FLUORIDE EXPORT PROTEIN 1-RELATED"/>
    <property type="match status" value="1"/>
</dbReference>
<evidence type="ECO:0000313" key="12">
    <source>
        <dbReference type="Proteomes" id="UP000289856"/>
    </source>
</evidence>
<feature type="transmembrane region" description="Helical" evidence="10">
    <location>
        <begin position="34"/>
        <end position="52"/>
    </location>
</feature>
<dbReference type="EMBL" id="AP019400">
    <property type="protein sequence ID" value="BBI34577.1"/>
    <property type="molecule type" value="Genomic_DNA"/>
</dbReference>
<dbReference type="InterPro" id="IPR003691">
    <property type="entry name" value="FluC"/>
</dbReference>
<comment type="function">
    <text evidence="9 10">Fluoride-specific ion channel. Important for reducing fluoride concentration in the cell, thus reducing its toxicity.</text>
</comment>
<keyword evidence="10" id="KW-0915">Sodium</keyword>
<keyword evidence="3 10" id="KW-0812">Transmembrane</keyword>
<keyword evidence="4 10" id="KW-1133">Transmembrane helix</keyword>
<accession>A0A3T1D903</accession>
<dbReference type="Pfam" id="PF02537">
    <property type="entry name" value="CRCB"/>
    <property type="match status" value="1"/>
</dbReference>
<dbReference type="GO" id="GO:0005886">
    <property type="term" value="C:plasma membrane"/>
    <property type="evidence" value="ECO:0007669"/>
    <property type="project" value="UniProtKB-SubCell"/>
</dbReference>
<comment type="subcellular location">
    <subcellularLocation>
        <location evidence="1 10">Cell membrane</location>
        <topology evidence="1 10">Multi-pass membrane protein</topology>
    </subcellularLocation>
</comment>
<evidence type="ECO:0000256" key="5">
    <source>
        <dbReference type="ARBA" id="ARBA00023136"/>
    </source>
</evidence>
<keyword evidence="6 10" id="KW-0407">Ion channel</keyword>
<dbReference type="PANTHER" id="PTHR28259">
    <property type="entry name" value="FLUORIDE EXPORT PROTEIN 1-RELATED"/>
    <property type="match status" value="1"/>
</dbReference>
<dbReference type="Proteomes" id="UP000289856">
    <property type="component" value="Chromosome"/>
</dbReference>
<dbReference type="KEGG" id="cohn:KCTCHS21_39760"/>
<feature type="binding site" evidence="10">
    <location>
        <position position="78"/>
    </location>
    <ligand>
        <name>Na(+)</name>
        <dbReference type="ChEBI" id="CHEBI:29101"/>
        <note>structural</note>
    </ligand>
</feature>
<dbReference type="HAMAP" id="MF_00454">
    <property type="entry name" value="FluC"/>
    <property type="match status" value="1"/>
</dbReference>
<dbReference type="GO" id="GO:0140114">
    <property type="term" value="P:cellular detoxification of fluoride"/>
    <property type="evidence" value="ECO:0007669"/>
    <property type="project" value="UniProtKB-UniRule"/>
</dbReference>
<sequence>MRIVLGIAIAGFLGTITRYEIGLLFPQSTSPLSFPWATLFINLSGTLMLGYLFGRLSRLRMPEWVGEVVGTGFIGSYTTFSAFNGQLWELLEHHAYVYSAAYVLLSGVGGWLLAVAGLAWGRGKPS</sequence>
<evidence type="ECO:0000313" key="11">
    <source>
        <dbReference type="EMBL" id="BBI34577.1"/>
    </source>
</evidence>
<evidence type="ECO:0000256" key="10">
    <source>
        <dbReference type="HAMAP-Rule" id="MF_00454"/>
    </source>
</evidence>
<dbReference type="OrthoDB" id="9815830at2"/>
<evidence type="ECO:0000256" key="8">
    <source>
        <dbReference type="ARBA" id="ARBA00035585"/>
    </source>
</evidence>
<keyword evidence="2 10" id="KW-1003">Cell membrane</keyword>
<evidence type="ECO:0000256" key="1">
    <source>
        <dbReference type="ARBA" id="ARBA00004651"/>
    </source>
</evidence>
<keyword evidence="10" id="KW-0479">Metal-binding</keyword>
<dbReference type="GO" id="GO:0046872">
    <property type="term" value="F:metal ion binding"/>
    <property type="evidence" value="ECO:0007669"/>
    <property type="project" value="UniProtKB-KW"/>
</dbReference>
<evidence type="ECO:0000256" key="2">
    <source>
        <dbReference type="ARBA" id="ARBA00022475"/>
    </source>
</evidence>
<feature type="transmembrane region" description="Helical" evidence="10">
    <location>
        <begin position="95"/>
        <end position="120"/>
    </location>
</feature>
<organism evidence="11 12">
    <name type="scientific">Cohnella abietis</name>
    <dbReference type="NCBI Taxonomy" id="2507935"/>
    <lineage>
        <taxon>Bacteria</taxon>
        <taxon>Bacillati</taxon>
        <taxon>Bacillota</taxon>
        <taxon>Bacilli</taxon>
        <taxon>Bacillales</taxon>
        <taxon>Paenibacillaceae</taxon>
        <taxon>Cohnella</taxon>
    </lineage>
</organism>
<keyword evidence="10" id="KW-0406">Ion transport</keyword>
<comment type="catalytic activity">
    <reaction evidence="8">
        <text>fluoride(in) = fluoride(out)</text>
        <dbReference type="Rhea" id="RHEA:76159"/>
        <dbReference type="ChEBI" id="CHEBI:17051"/>
    </reaction>
    <physiologicalReaction direction="left-to-right" evidence="8">
        <dbReference type="Rhea" id="RHEA:76160"/>
    </physiologicalReaction>
</comment>
<comment type="similarity">
    <text evidence="7 10">Belongs to the fluoride channel Fluc/FEX (TC 1.A.43) family.</text>
</comment>
<evidence type="ECO:0000256" key="9">
    <source>
        <dbReference type="ARBA" id="ARBA00049940"/>
    </source>
</evidence>
<name>A0A3T1D903_9BACL</name>
<keyword evidence="5 10" id="KW-0472">Membrane</keyword>
<keyword evidence="10" id="KW-0813">Transport</keyword>
<feature type="transmembrane region" description="Helical" evidence="10">
    <location>
        <begin position="64"/>
        <end position="83"/>
    </location>
</feature>